<dbReference type="SUPFAM" id="SSF55144">
    <property type="entry name" value="LigT-like"/>
    <property type="match status" value="1"/>
</dbReference>
<evidence type="ECO:0000313" key="1">
    <source>
        <dbReference type="EMBL" id="MBB5776645.1"/>
    </source>
</evidence>
<evidence type="ECO:0000313" key="2">
    <source>
        <dbReference type="Proteomes" id="UP000579153"/>
    </source>
</evidence>
<dbReference type="RefSeq" id="WP_185070133.1">
    <property type="nucleotide sequence ID" value="NZ_JACHMB010000001.1"/>
</dbReference>
<comment type="caution">
    <text evidence="1">The sequence shown here is derived from an EMBL/GenBank/DDBJ whole genome shotgun (WGS) entry which is preliminary data.</text>
</comment>
<name>A0A7W9G3N0_9ACTN</name>
<dbReference type="Pfam" id="PF13563">
    <property type="entry name" value="2_5_RNA_ligase2"/>
    <property type="match status" value="1"/>
</dbReference>
<dbReference type="InterPro" id="IPR009097">
    <property type="entry name" value="Cyclic_Pdiesterase"/>
</dbReference>
<dbReference type="AlphaFoldDB" id="A0A7W9G3N0"/>
<accession>A0A7W9G3N0</accession>
<dbReference type="GO" id="GO:0016874">
    <property type="term" value="F:ligase activity"/>
    <property type="evidence" value="ECO:0007669"/>
    <property type="project" value="UniProtKB-KW"/>
</dbReference>
<organism evidence="1 2">
    <name type="scientific">Nonomuraea jabiensis</name>
    <dbReference type="NCBI Taxonomy" id="882448"/>
    <lineage>
        <taxon>Bacteria</taxon>
        <taxon>Bacillati</taxon>
        <taxon>Actinomycetota</taxon>
        <taxon>Actinomycetes</taxon>
        <taxon>Streptosporangiales</taxon>
        <taxon>Streptosporangiaceae</taxon>
        <taxon>Nonomuraea</taxon>
    </lineage>
</organism>
<reference evidence="1 2" key="1">
    <citation type="submission" date="2020-08" db="EMBL/GenBank/DDBJ databases">
        <title>Sequencing the genomes of 1000 actinobacteria strains.</title>
        <authorList>
            <person name="Klenk H.-P."/>
        </authorList>
    </citation>
    <scope>NUCLEOTIDE SEQUENCE [LARGE SCALE GENOMIC DNA]</scope>
    <source>
        <strain evidence="1 2">DSM 45507</strain>
    </source>
</reference>
<sequence>MSPLPTRMANRWERRRPLMLPPGQGRLYWHVLLGEDPQARAIVEEAHARLAGLAGLDLVPRRFIHLTTFVAGYSHEITERQVTVMAEEAAGQLARVEPITVTLGRVLYHPEAVVLEARPAERLRPLLEAARFATRAATGRDGVLAHDTWLPHVTVAYSNADGPAAPIIHALGERLPEREVTIRSIHVVNQDGPETAWDWRPVAEVRLGAS</sequence>
<keyword evidence="2" id="KW-1185">Reference proteome</keyword>
<protein>
    <submittedName>
        <fullName evidence="1">2'-5' RNA ligase</fullName>
    </submittedName>
</protein>
<dbReference type="EMBL" id="JACHMB010000001">
    <property type="protein sequence ID" value="MBB5776645.1"/>
    <property type="molecule type" value="Genomic_DNA"/>
</dbReference>
<gene>
    <name evidence="1" type="ORF">HD596_003401</name>
</gene>
<proteinExistence type="predicted"/>
<keyword evidence="1" id="KW-0436">Ligase</keyword>
<dbReference type="Proteomes" id="UP000579153">
    <property type="component" value="Unassembled WGS sequence"/>
</dbReference>
<dbReference type="Gene3D" id="3.90.1140.10">
    <property type="entry name" value="Cyclic phosphodiesterase"/>
    <property type="match status" value="1"/>
</dbReference>